<dbReference type="EMBL" id="JARKIE010000307">
    <property type="protein sequence ID" value="KAJ7655544.1"/>
    <property type="molecule type" value="Genomic_DNA"/>
</dbReference>
<protein>
    <submittedName>
        <fullName evidence="2">Uncharacterized protein</fullName>
    </submittedName>
</protein>
<organism evidence="2 3">
    <name type="scientific">Mycena rosella</name>
    <name type="common">Pink bonnet</name>
    <name type="synonym">Agaricus rosellus</name>
    <dbReference type="NCBI Taxonomy" id="1033263"/>
    <lineage>
        <taxon>Eukaryota</taxon>
        <taxon>Fungi</taxon>
        <taxon>Dikarya</taxon>
        <taxon>Basidiomycota</taxon>
        <taxon>Agaricomycotina</taxon>
        <taxon>Agaricomycetes</taxon>
        <taxon>Agaricomycetidae</taxon>
        <taxon>Agaricales</taxon>
        <taxon>Marasmiineae</taxon>
        <taxon>Mycenaceae</taxon>
        <taxon>Mycena</taxon>
    </lineage>
</organism>
<evidence type="ECO:0000313" key="2">
    <source>
        <dbReference type="EMBL" id="KAJ7655544.1"/>
    </source>
</evidence>
<feature type="compositionally biased region" description="Low complexity" evidence="1">
    <location>
        <begin position="14"/>
        <end position="30"/>
    </location>
</feature>
<gene>
    <name evidence="2" type="ORF">B0H17DRAFT_1146380</name>
</gene>
<dbReference type="Proteomes" id="UP001221757">
    <property type="component" value="Unassembled WGS sequence"/>
</dbReference>
<sequence length="168" mass="18644">MGKRKHSDILDTHPTTVPTVPAAVPTDPAAPAVPPPAAPKKRKTQAKKAVPVIDLASFDVEVLGQPRKHSQVNWVKNRHWTHTLFTFTDSNASRKLRSASTGVRRGNWRSRTRVEASSGTSALVRAGTRDAARRVGTWRFRTVNRQRGGFVFEANHRRDLVRLGVEQG</sequence>
<proteinExistence type="predicted"/>
<reference evidence="2" key="1">
    <citation type="submission" date="2023-03" db="EMBL/GenBank/DDBJ databases">
        <title>Massive genome expansion in bonnet fungi (Mycena s.s.) driven by repeated elements and novel gene families across ecological guilds.</title>
        <authorList>
            <consortium name="Lawrence Berkeley National Laboratory"/>
            <person name="Harder C.B."/>
            <person name="Miyauchi S."/>
            <person name="Viragh M."/>
            <person name="Kuo A."/>
            <person name="Thoen E."/>
            <person name="Andreopoulos B."/>
            <person name="Lu D."/>
            <person name="Skrede I."/>
            <person name="Drula E."/>
            <person name="Henrissat B."/>
            <person name="Morin E."/>
            <person name="Kohler A."/>
            <person name="Barry K."/>
            <person name="LaButti K."/>
            <person name="Morin E."/>
            <person name="Salamov A."/>
            <person name="Lipzen A."/>
            <person name="Mereny Z."/>
            <person name="Hegedus B."/>
            <person name="Baldrian P."/>
            <person name="Stursova M."/>
            <person name="Weitz H."/>
            <person name="Taylor A."/>
            <person name="Grigoriev I.V."/>
            <person name="Nagy L.G."/>
            <person name="Martin F."/>
            <person name="Kauserud H."/>
        </authorList>
    </citation>
    <scope>NUCLEOTIDE SEQUENCE</scope>
    <source>
        <strain evidence="2">CBHHK067</strain>
    </source>
</reference>
<comment type="caution">
    <text evidence="2">The sequence shown here is derived from an EMBL/GenBank/DDBJ whole genome shotgun (WGS) entry which is preliminary data.</text>
</comment>
<name>A0AAD7G4Y5_MYCRO</name>
<feature type="region of interest" description="Disordered" evidence="1">
    <location>
        <begin position="1"/>
        <end position="45"/>
    </location>
</feature>
<evidence type="ECO:0000313" key="3">
    <source>
        <dbReference type="Proteomes" id="UP001221757"/>
    </source>
</evidence>
<dbReference type="AlphaFoldDB" id="A0AAD7G4Y5"/>
<keyword evidence="3" id="KW-1185">Reference proteome</keyword>
<evidence type="ECO:0000256" key="1">
    <source>
        <dbReference type="SAM" id="MobiDB-lite"/>
    </source>
</evidence>
<accession>A0AAD7G4Y5</accession>